<name>A0A2M4DDL1_ANODA</name>
<dbReference type="AlphaFoldDB" id="A0A2M4DDL1"/>
<proteinExistence type="predicted"/>
<reference evidence="2" key="1">
    <citation type="submission" date="2018-01" db="EMBL/GenBank/DDBJ databases">
        <title>An insight into the sialome of Amazonian anophelines.</title>
        <authorList>
            <person name="Ribeiro J.M."/>
            <person name="Scarpassa V."/>
            <person name="Calvo E."/>
        </authorList>
    </citation>
    <scope>NUCLEOTIDE SEQUENCE</scope>
</reference>
<keyword evidence="1" id="KW-0732">Signal</keyword>
<sequence length="86" mass="9644">MYVFPLVPIFFFLIEPRGGALARPCEWQRCGAGLLPLCRVTILCPCILLLTGPISLSTVQAIQCLCFLCVYFRELPNAGVYHRPQD</sequence>
<evidence type="ECO:0000256" key="1">
    <source>
        <dbReference type="SAM" id="SignalP"/>
    </source>
</evidence>
<protein>
    <submittedName>
        <fullName evidence="2">Putative secreted protein</fullName>
    </submittedName>
</protein>
<organism evidence="2">
    <name type="scientific">Anopheles darlingi</name>
    <name type="common">Mosquito</name>
    <dbReference type="NCBI Taxonomy" id="43151"/>
    <lineage>
        <taxon>Eukaryota</taxon>
        <taxon>Metazoa</taxon>
        <taxon>Ecdysozoa</taxon>
        <taxon>Arthropoda</taxon>
        <taxon>Hexapoda</taxon>
        <taxon>Insecta</taxon>
        <taxon>Pterygota</taxon>
        <taxon>Neoptera</taxon>
        <taxon>Endopterygota</taxon>
        <taxon>Diptera</taxon>
        <taxon>Nematocera</taxon>
        <taxon>Culicoidea</taxon>
        <taxon>Culicidae</taxon>
        <taxon>Anophelinae</taxon>
        <taxon>Anopheles</taxon>
    </lineage>
</organism>
<evidence type="ECO:0000313" key="2">
    <source>
        <dbReference type="EMBL" id="MBW75589.1"/>
    </source>
</evidence>
<dbReference type="EMBL" id="GGFL01011411">
    <property type="protein sequence ID" value="MBW75589.1"/>
    <property type="molecule type" value="Transcribed_RNA"/>
</dbReference>
<feature type="signal peptide" evidence="1">
    <location>
        <begin position="1"/>
        <end position="22"/>
    </location>
</feature>
<feature type="chain" id="PRO_5014759920" evidence="1">
    <location>
        <begin position="23"/>
        <end position="86"/>
    </location>
</feature>
<accession>A0A2M4DDL1</accession>